<dbReference type="EMBL" id="JARKNE010000012">
    <property type="protein sequence ID" value="KAK5774943.1"/>
    <property type="molecule type" value="Genomic_DNA"/>
</dbReference>
<accession>A0ABR0MLT8</accession>
<evidence type="ECO:0000313" key="2">
    <source>
        <dbReference type="Proteomes" id="UP001358586"/>
    </source>
</evidence>
<proteinExistence type="predicted"/>
<evidence type="ECO:0000313" key="1">
    <source>
        <dbReference type="EMBL" id="KAK5774943.1"/>
    </source>
</evidence>
<comment type="caution">
    <text evidence="1">The sequence shown here is derived from an EMBL/GenBank/DDBJ whole genome shotgun (WGS) entry which is preliminary data.</text>
</comment>
<name>A0ABR0MLT8_GOSAR</name>
<organism evidence="1 2">
    <name type="scientific">Gossypium arboreum</name>
    <name type="common">Tree cotton</name>
    <name type="synonym">Gossypium nanking</name>
    <dbReference type="NCBI Taxonomy" id="29729"/>
    <lineage>
        <taxon>Eukaryota</taxon>
        <taxon>Viridiplantae</taxon>
        <taxon>Streptophyta</taxon>
        <taxon>Embryophyta</taxon>
        <taxon>Tracheophyta</taxon>
        <taxon>Spermatophyta</taxon>
        <taxon>Magnoliopsida</taxon>
        <taxon>eudicotyledons</taxon>
        <taxon>Gunneridae</taxon>
        <taxon>Pentapetalae</taxon>
        <taxon>rosids</taxon>
        <taxon>malvids</taxon>
        <taxon>Malvales</taxon>
        <taxon>Malvaceae</taxon>
        <taxon>Malvoideae</taxon>
        <taxon>Gossypium</taxon>
    </lineage>
</organism>
<dbReference type="Proteomes" id="UP001358586">
    <property type="component" value="Chromosome 12"/>
</dbReference>
<keyword evidence="2" id="KW-1185">Reference proteome</keyword>
<gene>
    <name evidence="1" type="ORF">PVK06_042805</name>
</gene>
<reference evidence="1 2" key="1">
    <citation type="submission" date="2023-03" db="EMBL/GenBank/DDBJ databases">
        <title>WGS of Gossypium arboreum.</title>
        <authorList>
            <person name="Yu D."/>
        </authorList>
    </citation>
    <scope>NUCLEOTIDE SEQUENCE [LARGE SCALE GENOMIC DNA]</scope>
    <source>
        <tissue evidence="1">Leaf</tissue>
    </source>
</reference>
<sequence>MLACFASAKLDKTPHLYGEVMSMEVEGFDDNFFCSVFDYLVGRESETKALLAEILATNRLDVIFSSSSKRQLAAKLKLQLEANNNDLTRKNNKLLRGKYGSETVQIIAHGNKLEGFDAKEIEPNGHK</sequence>
<protein>
    <submittedName>
        <fullName evidence="1">Uncharacterized protein</fullName>
    </submittedName>
</protein>